<dbReference type="PRINTS" id="PR00344">
    <property type="entry name" value="BCTRLSENSOR"/>
</dbReference>
<dbReference type="CDD" id="cd00082">
    <property type="entry name" value="HisKA"/>
    <property type="match status" value="1"/>
</dbReference>
<keyword evidence="6" id="KW-0597">Phosphoprotein</keyword>
<dbReference type="InterPro" id="IPR036097">
    <property type="entry name" value="HisK_dim/P_sf"/>
</dbReference>
<evidence type="ECO:0000256" key="4">
    <source>
        <dbReference type="ARBA" id="ARBA00015735"/>
    </source>
</evidence>
<dbReference type="CDD" id="cd06225">
    <property type="entry name" value="HAMP"/>
    <property type="match status" value="1"/>
</dbReference>
<evidence type="ECO:0000256" key="9">
    <source>
        <dbReference type="ARBA" id="ARBA00022741"/>
    </source>
</evidence>
<dbReference type="STRING" id="1714264.BTO30_10855"/>
<comment type="subcellular location">
    <subcellularLocation>
        <location evidence="2">Cell membrane</location>
        <topology evidence="2">Multi-pass membrane protein</topology>
    </subcellularLocation>
</comment>
<dbReference type="SUPFAM" id="SSF55874">
    <property type="entry name" value="ATPase domain of HSP90 chaperone/DNA topoisomerase II/histidine kinase"/>
    <property type="match status" value="1"/>
</dbReference>
<gene>
    <name evidence="18" type="ORF">BTO30_10855</name>
</gene>
<keyword evidence="12 15" id="KW-1133">Transmembrane helix</keyword>
<evidence type="ECO:0000256" key="5">
    <source>
        <dbReference type="ARBA" id="ARBA00022475"/>
    </source>
</evidence>
<dbReference type="FunFam" id="3.30.565.10:FF:000006">
    <property type="entry name" value="Sensor histidine kinase WalK"/>
    <property type="match status" value="1"/>
</dbReference>
<name>A0A1Q8Q4H0_9BACI</name>
<evidence type="ECO:0000256" key="8">
    <source>
        <dbReference type="ARBA" id="ARBA00022692"/>
    </source>
</evidence>
<dbReference type="SUPFAM" id="SSF47384">
    <property type="entry name" value="Homodimeric domain of signal transducing histidine kinase"/>
    <property type="match status" value="1"/>
</dbReference>
<feature type="domain" description="HAMP" evidence="17">
    <location>
        <begin position="190"/>
        <end position="243"/>
    </location>
</feature>
<dbReference type="InterPro" id="IPR036890">
    <property type="entry name" value="HATPase_C_sf"/>
</dbReference>
<protein>
    <recommendedName>
        <fullName evidence="4">Signal transduction histidine-protein kinase ArlS</fullName>
        <ecNumber evidence="3">2.7.13.3</ecNumber>
    </recommendedName>
</protein>
<keyword evidence="19" id="KW-1185">Reference proteome</keyword>
<dbReference type="AlphaFoldDB" id="A0A1Q8Q4H0"/>
<accession>A0A1Q8Q4H0</accession>
<dbReference type="OrthoDB" id="9786919at2"/>
<dbReference type="GO" id="GO:0005886">
    <property type="term" value="C:plasma membrane"/>
    <property type="evidence" value="ECO:0007669"/>
    <property type="project" value="UniProtKB-SubCell"/>
</dbReference>
<evidence type="ECO:0000256" key="6">
    <source>
        <dbReference type="ARBA" id="ARBA00022553"/>
    </source>
</evidence>
<dbReference type="InterPro" id="IPR003594">
    <property type="entry name" value="HATPase_dom"/>
</dbReference>
<comment type="caution">
    <text evidence="18">The sequence shown here is derived from an EMBL/GenBank/DDBJ whole genome shotgun (WGS) entry which is preliminary data.</text>
</comment>
<comment type="catalytic activity">
    <reaction evidence="1">
        <text>ATP + protein L-histidine = ADP + protein N-phospho-L-histidine.</text>
        <dbReference type="EC" id="2.7.13.3"/>
    </reaction>
</comment>
<dbReference type="InterPro" id="IPR003660">
    <property type="entry name" value="HAMP_dom"/>
</dbReference>
<dbReference type="InterPro" id="IPR005467">
    <property type="entry name" value="His_kinase_dom"/>
</dbReference>
<dbReference type="Pfam" id="PF00512">
    <property type="entry name" value="HisKA"/>
    <property type="match status" value="1"/>
</dbReference>
<dbReference type="SMART" id="SM00387">
    <property type="entry name" value="HATPase_c"/>
    <property type="match status" value="1"/>
</dbReference>
<reference evidence="18 19" key="1">
    <citation type="submission" date="2016-12" db="EMBL/GenBank/DDBJ databases">
        <title>Domibacillus antri genome sequencing.</title>
        <authorList>
            <person name="Verma A."/>
            <person name="Krishnamurthi S."/>
        </authorList>
    </citation>
    <scope>NUCLEOTIDE SEQUENCE [LARGE SCALE GENOMIC DNA]</scope>
    <source>
        <strain evidence="18 19">XD80</strain>
    </source>
</reference>
<evidence type="ECO:0000256" key="14">
    <source>
        <dbReference type="ARBA" id="ARBA00023136"/>
    </source>
</evidence>
<keyword evidence="8 15" id="KW-0812">Transmembrane</keyword>
<evidence type="ECO:0000313" key="18">
    <source>
        <dbReference type="EMBL" id="OLN22239.1"/>
    </source>
</evidence>
<dbReference type="PANTHER" id="PTHR45528">
    <property type="entry name" value="SENSOR HISTIDINE KINASE CPXA"/>
    <property type="match status" value="1"/>
</dbReference>
<dbReference type="Proteomes" id="UP000185568">
    <property type="component" value="Unassembled WGS sequence"/>
</dbReference>
<dbReference type="InterPro" id="IPR050398">
    <property type="entry name" value="HssS/ArlS-like"/>
</dbReference>
<dbReference type="Pfam" id="PF00672">
    <property type="entry name" value="HAMP"/>
    <property type="match status" value="1"/>
</dbReference>
<dbReference type="GO" id="GO:0000155">
    <property type="term" value="F:phosphorelay sensor kinase activity"/>
    <property type="evidence" value="ECO:0007669"/>
    <property type="project" value="InterPro"/>
</dbReference>
<evidence type="ECO:0000259" key="17">
    <source>
        <dbReference type="PROSITE" id="PS50885"/>
    </source>
</evidence>
<keyword evidence="11" id="KW-0067">ATP-binding</keyword>
<keyword evidence="14 15" id="KW-0472">Membrane</keyword>
<dbReference type="Pfam" id="PF02518">
    <property type="entry name" value="HATPase_c"/>
    <property type="match status" value="1"/>
</dbReference>
<evidence type="ECO:0000256" key="2">
    <source>
        <dbReference type="ARBA" id="ARBA00004651"/>
    </source>
</evidence>
<dbReference type="EMBL" id="MSDU01000022">
    <property type="protein sequence ID" value="OLN22239.1"/>
    <property type="molecule type" value="Genomic_DNA"/>
</dbReference>
<dbReference type="SUPFAM" id="SSF158472">
    <property type="entry name" value="HAMP domain-like"/>
    <property type="match status" value="1"/>
</dbReference>
<sequence>MNKMKNYYSGLPIKWKITIWSSAFMFILFFSYLVLQYVIIEQRTLSFEKQNVNRQLEEMIVLLETAEQPLTIEAIQKRESDFSKINEEDQLTRIMDEKGQIILSVSDGYPETEMAPLPVKSKQFETVRNGEDPLLILRAPIVTGEFTGTIEIIRSMEMFDDFVDNIFFMLMAAGIGGLLLSFFGGTFLSRQLLSNVRAMTDTMQKIKVNGLKERVPVRETNDEIAQLGKLFNELMDDLEESFMQQKQFVEDASHELRTPLAIIHGHLALLNRWGKDDPDVLNKSLQSSLKEVERLILLVQELLELSRAEAGTTGQIDQTPAQVIQVIQSVKHNFALLHPDYRFTMHMQEDTPRAALPARHLEQLLIILLDNAVKFSMEEKEIFITCASDEETVWIKVTDQGIGIPEQEIPYVLNRFYRVDKARSRKQGGLGLGLAIAKRWIEKYNGTIDIQSKEGEGTTFTIAFPVLK</sequence>
<feature type="domain" description="Histidine kinase" evidence="16">
    <location>
        <begin position="251"/>
        <end position="468"/>
    </location>
</feature>
<dbReference type="PROSITE" id="PS50109">
    <property type="entry name" value="HIS_KIN"/>
    <property type="match status" value="1"/>
</dbReference>
<dbReference type="Gene3D" id="6.10.340.10">
    <property type="match status" value="1"/>
</dbReference>
<dbReference type="Gene3D" id="1.10.287.130">
    <property type="match status" value="1"/>
</dbReference>
<keyword evidence="5" id="KW-1003">Cell membrane</keyword>
<dbReference type="InterPro" id="IPR003661">
    <property type="entry name" value="HisK_dim/P_dom"/>
</dbReference>
<dbReference type="SMART" id="SM00388">
    <property type="entry name" value="HisKA"/>
    <property type="match status" value="1"/>
</dbReference>
<dbReference type="PANTHER" id="PTHR45528:SF12">
    <property type="entry name" value="SENSOR HISTIDINE KINASE ARSS"/>
    <property type="match status" value="1"/>
</dbReference>
<dbReference type="SMART" id="SM00304">
    <property type="entry name" value="HAMP"/>
    <property type="match status" value="1"/>
</dbReference>
<evidence type="ECO:0000256" key="13">
    <source>
        <dbReference type="ARBA" id="ARBA00023012"/>
    </source>
</evidence>
<evidence type="ECO:0000256" key="12">
    <source>
        <dbReference type="ARBA" id="ARBA00022989"/>
    </source>
</evidence>
<evidence type="ECO:0000256" key="10">
    <source>
        <dbReference type="ARBA" id="ARBA00022777"/>
    </source>
</evidence>
<evidence type="ECO:0000256" key="11">
    <source>
        <dbReference type="ARBA" id="ARBA00022840"/>
    </source>
</evidence>
<dbReference type="GO" id="GO:0005524">
    <property type="term" value="F:ATP binding"/>
    <property type="evidence" value="ECO:0007669"/>
    <property type="project" value="UniProtKB-KW"/>
</dbReference>
<evidence type="ECO:0000256" key="3">
    <source>
        <dbReference type="ARBA" id="ARBA00012438"/>
    </source>
</evidence>
<feature type="transmembrane region" description="Helical" evidence="15">
    <location>
        <begin position="166"/>
        <end position="188"/>
    </location>
</feature>
<keyword evidence="7" id="KW-0808">Transferase</keyword>
<dbReference type="Gene3D" id="3.30.565.10">
    <property type="entry name" value="Histidine kinase-like ATPase, C-terminal domain"/>
    <property type="match status" value="1"/>
</dbReference>
<dbReference type="Pfam" id="PF18719">
    <property type="entry name" value="ArlS_N"/>
    <property type="match status" value="1"/>
</dbReference>
<dbReference type="InterPro" id="IPR041610">
    <property type="entry name" value="ArlS_N"/>
</dbReference>
<dbReference type="CDD" id="cd00075">
    <property type="entry name" value="HATPase"/>
    <property type="match status" value="1"/>
</dbReference>
<evidence type="ECO:0000256" key="7">
    <source>
        <dbReference type="ARBA" id="ARBA00022679"/>
    </source>
</evidence>
<dbReference type="InterPro" id="IPR004358">
    <property type="entry name" value="Sig_transdc_His_kin-like_C"/>
</dbReference>
<evidence type="ECO:0000313" key="19">
    <source>
        <dbReference type="Proteomes" id="UP000185568"/>
    </source>
</evidence>
<feature type="transmembrane region" description="Helical" evidence="15">
    <location>
        <begin position="20"/>
        <end position="40"/>
    </location>
</feature>
<evidence type="ECO:0000259" key="16">
    <source>
        <dbReference type="PROSITE" id="PS50109"/>
    </source>
</evidence>
<evidence type="ECO:0000256" key="1">
    <source>
        <dbReference type="ARBA" id="ARBA00000085"/>
    </source>
</evidence>
<keyword evidence="10 18" id="KW-0418">Kinase</keyword>
<keyword evidence="13" id="KW-0902">Two-component regulatory system</keyword>
<dbReference type="EC" id="2.7.13.3" evidence="3"/>
<dbReference type="FunFam" id="1.10.287.130:FF:000001">
    <property type="entry name" value="Two-component sensor histidine kinase"/>
    <property type="match status" value="1"/>
</dbReference>
<dbReference type="PROSITE" id="PS50885">
    <property type="entry name" value="HAMP"/>
    <property type="match status" value="1"/>
</dbReference>
<keyword evidence="9" id="KW-0547">Nucleotide-binding</keyword>
<organism evidence="18 19">
    <name type="scientific">Domibacillus antri</name>
    <dbReference type="NCBI Taxonomy" id="1714264"/>
    <lineage>
        <taxon>Bacteria</taxon>
        <taxon>Bacillati</taxon>
        <taxon>Bacillota</taxon>
        <taxon>Bacilli</taxon>
        <taxon>Bacillales</taxon>
        <taxon>Bacillaceae</taxon>
        <taxon>Domibacillus</taxon>
    </lineage>
</organism>
<evidence type="ECO:0000256" key="15">
    <source>
        <dbReference type="SAM" id="Phobius"/>
    </source>
</evidence>
<proteinExistence type="predicted"/>